<evidence type="ECO:0000256" key="1">
    <source>
        <dbReference type="SAM" id="Phobius"/>
    </source>
</evidence>
<dbReference type="Proteomes" id="UP000016638">
    <property type="component" value="Unassembled WGS sequence"/>
</dbReference>
<feature type="transmembrane region" description="Helical" evidence="1">
    <location>
        <begin position="53"/>
        <end position="71"/>
    </location>
</feature>
<gene>
    <name evidence="2" type="ORF">HMPREF1316_0503</name>
</gene>
<dbReference type="OrthoDB" id="2067810at2"/>
<dbReference type="PATRIC" id="fig|1125712.3.peg.1927"/>
<dbReference type="EMBL" id="AWEZ01000062">
    <property type="protein sequence ID" value="ERL06709.1"/>
    <property type="molecule type" value="Genomic_DNA"/>
</dbReference>
<keyword evidence="1" id="KW-1133">Transmembrane helix</keyword>
<dbReference type="STRING" id="1125712.HMPREF1316_0503"/>
<feature type="transmembrane region" description="Helical" evidence="1">
    <location>
        <begin position="21"/>
        <end position="47"/>
    </location>
</feature>
<keyword evidence="3" id="KW-1185">Reference proteome</keyword>
<protein>
    <submittedName>
        <fullName evidence="2">PrgI family protein</fullName>
    </submittedName>
</protein>
<dbReference type="Pfam" id="PF12666">
    <property type="entry name" value="PrgI"/>
    <property type="match status" value="1"/>
</dbReference>
<dbReference type="eggNOG" id="ENOG5033DTJ">
    <property type="taxonomic scope" value="Bacteria"/>
</dbReference>
<organism evidence="2 3">
    <name type="scientific">Olsenella profusa F0195</name>
    <dbReference type="NCBI Taxonomy" id="1125712"/>
    <lineage>
        <taxon>Bacteria</taxon>
        <taxon>Bacillati</taxon>
        <taxon>Actinomycetota</taxon>
        <taxon>Coriobacteriia</taxon>
        <taxon>Coriobacteriales</taxon>
        <taxon>Atopobiaceae</taxon>
        <taxon>Olsenella</taxon>
    </lineage>
</organism>
<sequence length="151" mass="17308">MLSSPVHKDLTKYRPKIVAGLSSRTLSCVALAVGVAVGLGCYFWFVLGIPYDNVSFLVYAASMPFWGLAFWRPSGMTPEEWLPLWWRQGRPTNRLSYDNAERYRSWGLLGGHEDAAEDESPWRHGYLRFARHQRGIELWEPSQGHRGEEHG</sequence>
<dbReference type="InterPro" id="IPR024414">
    <property type="entry name" value="Uncharacterised_PrgI"/>
</dbReference>
<evidence type="ECO:0000313" key="3">
    <source>
        <dbReference type="Proteomes" id="UP000016638"/>
    </source>
</evidence>
<keyword evidence="1" id="KW-0812">Transmembrane</keyword>
<evidence type="ECO:0000313" key="2">
    <source>
        <dbReference type="EMBL" id="ERL06709.1"/>
    </source>
</evidence>
<reference evidence="2 3" key="1">
    <citation type="submission" date="2013-08" db="EMBL/GenBank/DDBJ databases">
        <authorList>
            <person name="Durkin A.S."/>
            <person name="Haft D.R."/>
            <person name="McCorrison J."/>
            <person name="Torralba M."/>
            <person name="Gillis M."/>
            <person name="Haft D.H."/>
            <person name="Methe B."/>
            <person name="Sutton G."/>
            <person name="Nelson K.E."/>
        </authorList>
    </citation>
    <scope>NUCLEOTIDE SEQUENCE [LARGE SCALE GENOMIC DNA]</scope>
    <source>
        <strain evidence="2 3">F0195</strain>
    </source>
</reference>
<dbReference type="AlphaFoldDB" id="U2T0X8"/>
<proteinExistence type="predicted"/>
<accession>U2T0X8</accession>
<keyword evidence="1" id="KW-0472">Membrane</keyword>
<name>U2T0X8_9ACTN</name>
<dbReference type="RefSeq" id="WP_021726777.1">
    <property type="nucleotide sequence ID" value="NZ_AWEZ01000062.1"/>
</dbReference>
<comment type="caution">
    <text evidence="2">The sequence shown here is derived from an EMBL/GenBank/DDBJ whole genome shotgun (WGS) entry which is preliminary data.</text>
</comment>